<dbReference type="PANTHER" id="PTHR18901:SF42">
    <property type="entry name" value="SUPERFAMILY HYDROLASE, PUTATIVE-RELATED"/>
    <property type="match status" value="1"/>
</dbReference>
<dbReference type="GeneID" id="26257468"/>
<name>W7DXH7_BIPV3</name>
<dbReference type="InterPro" id="IPR023214">
    <property type="entry name" value="HAD_sf"/>
</dbReference>
<dbReference type="AlphaFoldDB" id="W7DXH7"/>
<dbReference type="GO" id="GO:0016791">
    <property type="term" value="F:phosphatase activity"/>
    <property type="evidence" value="ECO:0007669"/>
    <property type="project" value="TreeGrafter"/>
</dbReference>
<keyword evidence="2" id="KW-1185">Reference proteome</keyword>
<sequence>MALSRSQTAKLLPEGNVSATIFPPIRACIFDIDGLLINSKDIITLCTNRLLEKYGRPAFTRSIRFQSCEPLPSANKLLSDLSHTRNSSGDKIKLALASSKTKQLLDFFEPKQRILGDDAQLRKGRGKPAPNIYLIALMGMNALGDDWQLGEIDDGWAECISSLEEFNPQKYGLEIV</sequence>
<reference evidence="1 2" key="1">
    <citation type="journal article" date="2013" name="PLoS Genet.">
        <title>Comparative genome structure, secondary metabolite, and effector coding capacity across Cochliobolus pathogens.</title>
        <authorList>
            <person name="Condon B.J."/>
            <person name="Leng Y."/>
            <person name="Wu D."/>
            <person name="Bushley K.E."/>
            <person name="Ohm R.A."/>
            <person name="Otillar R."/>
            <person name="Martin J."/>
            <person name="Schackwitz W."/>
            <person name="Grimwood J."/>
            <person name="MohdZainudin N."/>
            <person name="Xue C."/>
            <person name="Wang R."/>
            <person name="Manning V.A."/>
            <person name="Dhillon B."/>
            <person name="Tu Z.J."/>
            <person name="Steffenson B.J."/>
            <person name="Salamov A."/>
            <person name="Sun H."/>
            <person name="Lowry S."/>
            <person name="LaButti K."/>
            <person name="Han J."/>
            <person name="Copeland A."/>
            <person name="Lindquist E."/>
            <person name="Barry K."/>
            <person name="Schmutz J."/>
            <person name="Baker S.E."/>
            <person name="Ciuffetti L.M."/>
            <person name="Grigoriev I.V."/>
            <person name="Zhong S."/>
            <person name="Turgeon B.G."/>
        </authorList>
    </citation>
    <scope>NUCLEOTIDE SEQUENCE [LARGE SCALE GENOMIC DNA]</scope>
    <source>
        <strain evidence="1 2">FI3</strain>
    </source>
</reference>
<organism evidence="1 2">
    <name type="scientific">Bipolaris victoriae (strain FI3)</name>
    <name type="common">Victoria blight of oats agent</name>
    <name type="synonym">Cochliobolus victoriae</name>
    <dbReference type="NCBI Taxonomy" id="930091"/>
    <lineage>
        <taxon>Eukaryota</taxon>
        <taxon>Fungi</taxon>
        <taxon>Dikarya</taxon>
        <taxon>Ascomycota</taxon>
        <taxon>Pezizomycotina</taxon>
        <taxon>Dothideomycetes</taxon>
        <taxon>Pleosporomycetidae</taxon>
        <taxon>Pleosporales</taxon>
        <taxon>Pleosporineae</taxon>
        <taxon>Pleosporaceae</taxon>
        <taxon>Bipolaris</taxon>
    </lineage>
</organism>
<dbReference type="SUPFAM" id="SSF56784">
    <property type="entry name" value="HAD-like"/>
    <property type="match status" value="1"/>
</dbReference>
<protein>
    <submittedName>
        <fullName evidence="1">Uncharacterized protein</fullName>
    </submittedName>
</protein>
<dbReference type="InterPro" id="IPR036412">
    <property type="entry name" value="HAD-like_sf"/>
</dbReference>
<dbReference type="RefSeq" id="XP_014550300.1">
    <property type="nucleotide sequence ID" value="XM_014694814.1"/>
</dbReference>
<dbReference type="Gene3D" id="1.10.150.240">
    <property type="entry name" value="Putative phosphatase, domain 2"/>
    <property type="match status" value="1"/>
</dbReference>
<dbReference type="Gene3D" id="3.40.50.1000">
    <property type="entry name" value="HAD superfamily/HAD-like"/>
    <property type="match status" value="2"/>
</dbReference>
<dbReference type="OrthoDB" id="40579at2759"/>
<dbReference type="PANTHER" id="PTHR18901">
    <property type="entry name" value="2-DEOXYGLUCOSE-6-PHOSPHATE PHOSPHATASE 2"/>
    <property type="match status" value="1"/>
</dbReference>
<proteinExistence type="predicted"/>
<accession>W7DXH7</accession>
<gene>
    <name evidence="1" type="ORF">COCVIDRAFT_43138</name>
</gene>
<dbReference type="EMBL" id="KI968898">
    <property type="protein sequence ID" value="EUN20726.1"/>
    <property type="molecule type" value="Genomic_DNA"/>
</dbReference>
<dbReference type="Proteomes" id="UP000054337">
    <property type="component" value="Unassembled WGS sequence"/>
</dbReference>
<evidence type="ECO:0000313" key="2">
    <source>
        <dbReference type="Proteomes" id="UP000054337"/>
    </source>
</evidence>
<dbReference type="InterPro" id="IPR023198">
    <property type="entry name" value="PGP-like_dom2"/>
</dbReference>
<dbReference type="HOGENOM" id="CLU_045011_13_0_1"/>
<evidence type="ECO:0000313" key="1">
    <source>
        <dbReference type="EMBL" id="EUN20726.1"/>
    </source>
</evidence>